<gene>
    <name evidence="10" type="ORF">BN1723_000716</name>
</gene>
<feature type="compositionally biased region" description="Polar residues" evidence="7">
    <location>
        <begin position="109"/>
        <end position="119"/>
    </location>
</feature>
<feature type="transmembrane region" description="Helical" evidence="8">
    <location>
        <begin position="21"/>
        <end position="44"/>
    </location>
</feature>
<evidence type="ECO:0000256" key="3">
    <source>
        <dbReference type="ARBA" id="ARBA00022729"/>
    </source>
</evidence>
<dbReference type="GO" id="GO:0005886">
    <property type="term" value="C:plasma membrane"/>
    <property type="evidence" value="ECO:0007669"/>
    <property type="project" value="TreeGrafter"/>
</dbReference>
<comment type="subcellular location">
    <subcellularLocation>
        <location evidence="1">Membrane</location>
        <topology evidence="1">Single-pass membrane protein</topology>
    </subcellularLocation>
</comment>
<dbReference type="Proteomes" id="UP000045706">
    <property type="component" value="Unassembled WGS sequence"/>
</dbReference>
<evidence type="ECO:0000256" key="8">
    <source>
        <dbReference type="SAM" id="Phobius"/>
    </source>
</evidence>
<dbReference type="EMBL" id="CVQI01031718">
    <property type="protein sequence ID" value="CRK39182.1"/>
    <property type="molecule type" value="Genomic_DNA"/>
</dbReference>
<dbReference type="Pfam" id="PF01822">
    <property type="entry name" value="WSC"/>
    <property type="match status" value="1"/>
</dbReference>
<feature type="compositionally biased region" description="Polar residues" evidence="7">
    <location>
        <begin position="198"/>
        <end position="209"/>
    </location>
</feature>
<feature type="region of interest" description="Disordered" evidence="7">
    <location>
        <begin position="512"/>
        <end position="549"/>
    </location>
</feature>
<keyword evidence="5 8" id="KW-0472">Membrane</keyword>
<organism evidence="10 11">
    <name type="scientific">Verticillium longisporum</name>
    <name type="common">Verticillium dahliae var. longisporum</name>
    <dbReference type="NCBI Taxonomy" id="100787"/>
    <lineage>
        <taxon>Eukaryota</taxon>
        <taxon>Fungi</taxon>
        <taxon>Dikarya</taxon>
        <taxon>Ascomycota</taxon>
        <taxon>Pezizomycotina</taxon>
        <taxon>Sordariomycetes</taxon>
        <taxon>Hypocreomycetidae</taxon>
        <taxon>Glomerellales</taxon>
        <taxon>Plectosphaerellaceae</taxon>
        <taxon>Verticillium</taxon>
    </lineage>
</organism>
<evidence type="ECO:0000259" key="9">
    <source>
        <dbReference type="PROSITE" id="PS51212"/>
    </source>
</evidence>
<dbReference type="PANTHER" id="PTHR24269:SF16">
    <property type="entry name" value="PROTEIN SLG1"/>
    <property type="match status" value="1"/>
</dbReference>
<reference evidence="11" key="1">
    <citation type="submission" date="2015-05" db="EMBL/GenBank/DDBJ databases">
        <authorList>
            <person name="Fogelqvist Johan"/>
        </authorList>
    </citation>
    <scope>NUCLEOTIDE SEQUENCE [LARGE SCALE GENOMIC DNA]</scope>
</reference>
<dbReference type="InterPro" id="IPR051836">
    <property type="entry name" value="Kremen_rcpt"/>
</dbReference>
<keyword evidence="6" id="KW-0325">Glycoprotein</keyword>
<evidence type="ECO:0000313" key="10">
    <source>
        <dbReference type="EMBL" id="CRK39182.1"/>
    </source>
</evidence>
<feature type="domain" description="WSC" evidence="9">
    <location>
        <begin position="415"/>
        <end position="508"/>
    </location>
</feature>
<evidence type="ECO:0000256" key="6">
    <source>
        <dbReference type="ARBA" id="ARBA00023180"/>
    </source>
</evidence>
<name>A0A0G4MYA2_VERLO</name>
<proteinExistence type="predicted"/>
<dbReference type="InterPro" id="IPR002889">
    <property type="entry name" value="WSC_carb-bd"/>
</dbReference>
<dbReference type="SMART" id="SM00321">
    <property type="entry name" value="WSC"/>
    <property type="match status" value="1"/>
</dbReference>
<feature type="compositionally biased region" description="Polar residues" evidence="7">
    <location>
        <begin position="216"/>
        <end position="232"/>
    </location>
</feature>
<keyword evidence="3" id="KW-0732">Signal</keyword>
<feature type="compositionally biased region" description="Polar residues" evidence="7">
    <location>
        <begin position="129"/>
        <end position="139"/>
    </location>
</feature>
<keyword evidence="4 8" id="KW-1133">Transmembrane helix</keyword>
<evidence type="ECO:0000256" key="2">
    <source>
        <dbReference type="ARBA" id="ARBA00022692"/>
    </source>
</evidence>
<evidence type="ECO:0000256" key="4">
    <source>
        <dbReference type="ARBA" id="ARBA00022989"/>
    </source>
</evidence>
<sequence length="585" mass="62678">MLLNTLLRQSSPRPCKCHSSYYCLLFYYLVVLVASGLVAASPVFDENRRGDSLSSNGHTPAERRQLFGVPWGAFGLQVSRGDPDPKNSGLIVDNSEPQLPHKIDLTVSNETPVPGSINNGPGVMPALGDTSSNHASQVDDSLPLPVPSMLDHDDAPSVPETFGDESTTNGQLPGGLGDAEGAGGMNQPPTTPVCSPASWAQDSLKSLPSHSKDTLLPNQSPELTVLDSSPDNNHPAPDHHRAKLNHLAPKESNSNQNRVCLLTSLNSKDRASRRRVSLRVSPRANLSKPELSRLATNSKMGSKVRVQRYTQQQAISQAEILSSRVKPRSPAMDLLSSLVRALARRSRTVKVYNPDNSHKPIVVPAITECPQMNKPRGPAPYGVSSDNSNGAVPPDDDVGEGDDGIAARVAPIAGGWSYLGCFNDNPQRTLDCDPRDYYAGHMSNEKCVAYCDSKGFKLAGTEYHRECWCGNVFQNAKRLPDVQCRMVCDGNPTELCGGSWALTVYSKDGTAVNRPADTNEAGSYGGASGEKRARGMYDANDSENQGPTPVTTLVTAACSARFAPQPQTTGLPSGPRLFTARVMGV</sequence>
<evidence type="ECO:0000256" key="7">
    <source>
        <dbReference type="SAM" id="MobiDB-lite"/>
    </source>
</evidence>
<dbReference type="AlphaFoldDB" id="A0A0G4MYA2"/>
<dbReference type="PANTHER" id="PTHR24269">
    <property type="entry name" value="KREMEN PROTEIN"/>
    <property type="match status" value="1"/>
</dbReference>
<feature type="compositionally biased region" description="Gly residues" evidence="7">
    <location>
        <begin position="172"/>
        <end position="184"/>
    </location>
</feature>
<accession>A0A0G4MYA2</accession>
<protein>
    <recommendedName>
        <fullName evidence="9">WSC domain-containing protein</fullName>
    </recommendedName>
</protein>
<evidence type="ECO:0000256" key="1">
    <source>
        <dbReference type="ARBA" id="ARBA00004167"/>
    </source>
</evidence>
<dbReference type="PROSITE" id="PS51212">
    <property type="entry name" value="WSC"/>
    <property type="match status" value="1"/>
</dbReference>
<keyword evidence="2 8" id="KW-0812">Transmembrane</keyword>
<evidence type="ECO:0000256" key="5">
    <source>
        <dbReference type="ARBA" id="ARBA00023136"/>
    </source>
</evidence>
<evidence type="ECO:0000313" key="11">
    <source>
        <dbReference type="Proteomes" id="UP000045706"/>
    </source>
</evidence>
<feature type="region of interest" description="Disordered" evidence="7">
    <location>
        <begin position="109"/>
        <end position="241"/>
    </location>
</feature>